<accession>A0A081D6X2</accession>
<proteinExistence type="predicted"/>
<comment type="caution">
    <text evidence="1">The sequence shown here is derived from an EMBL/GenBank/DDBJ whole genome shotgun (WGS) entry which is preliminary data.</text>
</comment>
<evidence type="ECO:0000313" key="2">
    <source>
        <dbReference type="Proteomes" id="UP000028980"/>
    </source>
</evidence>
<reference evidence="1 2" key="1">
    <citation type="journal article" date="2014" name="Genome Announc.">
        <title>Draft Genome Sequences of Marine Flavobacterium Nonlabens Strains NR17, NR24, NR27, NR32, NR33, and Ara13.</title>
        <authorList>
            <person name="Nakanishi M."/>
            <person name="Meirelles P."/>
            <person name="Suzuki R."/>
            <person name="Takatani N."/>
            <person name="Mino S."/>
            <person name="Suda W."/>
            <person name="Oshima K."/>
            <person name="Hattori M."/>
            <person name="Ohkuma M."/>
            <person name="Hosokawa M."/>
            <person name="Miyashita K."/>
            <person name="Thompson F.L."/>
            <person name="Niwa A."/>
            <person name="Sawabe T."/>
            <person name="Sawabe T."/>
        </authorList>
    </citation>
    <scope>NUCLEOTIDE SEQUENCE [LARGE SCALE GENOMIC DNA]</scope>
    <source>
        <strain evidence="2">JCM19296</strain>
    </source>
</reference>
<gene>
    <name evidence="1" type="ORF">JCM19296_246</name>
</gene>
<dbReference type="Proteomes" id="UP000028980">
    <property type="component" value="Unassembled WGS sequence"/>
</dbReference>
<name>A0A081D6X2_NONUL</name>
<protein>
    <submittedName>
        <fullName evidence="1">Uncharacterized protein</fullName>
    </submittedName>
</protein>
<sequence>MNLTIKISQLIIMLLFVCSYGQQAISLEQRAYYFDNDLDLPSDVTEINDVDHVLDDFLGTWIGTYNGNTIQIVVEYERHTNQYSNITHDVINFTYVIKDSNGNELVSSSDPELGRAYGLSYQMDGSYRLELPDACSQDRSIVILPFHDPNIITNSNMLKAKMEFAILSSNFSGMTSNESPNLNCTSVASYLPYFKILILDKQ</sequence>
<dbReference type="EMBL" id="BBLG01000001">
    <property type="protein sequence ID" value="GAK74668.1"/>
    <property type="molecule type" value="Genomic_DNA"/>
</dbReference>
<organism evidence="1 2">
    <name type="scientific">Nonlabens ulvanivorans</name>
    <name type="common">Persicivirga ulvanivorans</name>
    <dbReference type="NCBI Taxonomy" id="906888"/>
    <lineage>
        <taxon>Bacteria</taxon>
        <taxon>Pseudomonadati</taxon>
        <taxon>Bacteroidota</taxon>
        <taxon>Flavobacteriia</taxon>
        <taxon>Flavobacteriales</taxon>
        <taxon>Flavobacteriaceae</taxon>
        <taxon>Nonlabens</taxon>
    </lineage>
</organism>
<dbReference type="AlphaFoldDB" id="A0A081D6X2"/>
<evidence type="ECO:0000313" key="1">
    <source>
        <dbReference type="EMBL" id="GAK74668.1"/>
    </source>
</evidence>